<name>A0A5N5HS22_9ROSA</name>
<evidence type="ECO:0008006" key="3">
    <source>
        <dbReference type="Google" id="ProtNLM"/>
    </source>
</evidence>
<evidence type="ECO:0000313" key="2">
    <source>
        <dbReference type="Proteomes" id="UP000327157"/>
    </source>
</evidence>
<dbReference type="Proteomes" id="UP000327157">
    <property type="component" value="Chromosome 8"/>
</dbReference>
<evidence type="ECO:0000313" key="1">
    <source>
        <dbReference type="EMBL" id="KAB2628962.1"/>
    </source>
</evidence>
<keyword evidence="2" id="KW-1185">Reference proteome</keyword>
<organism evidence="1 2">
    <name type="scientific">Pyrus ussuriensis x Pyrus communis</name>
    <dbReference type="NCBI Taxonomy" id="2448454"/>
    <lineage>
        <taxon>Eukaryota</taxon>
        <taxon>Viridiplantae</taxon>
        <taxon>Streptophyta</taxon>
        <taxon>Embryophyta</taxon>
        <taxon>Tracheophyta</taxon>
        <taxon>Spermatophyta</taxon>
        <taxon>Magnoliopsida</taxon>
        <taxon>eudicotyledons</taxon>
        <taxon>Gunneridae</taxon>
        <taxon>Pentapetalae</taxon>
        <taxon>rosids</taxon>
        <taxon>fabids</taxon>
        <taxon>Rosales</taxon>
        <taxon>Rosaceae</taxon>
        <taxon>Amygdaloideae</taxon>
        <taxon>Maleae</taxon>
        <taxon>Pyrus</taxon>
    </lineage>
</organism>
<protein>
    <recommendedName>
        <fullName evidence="3">Myb-like domain-containing protein</fullName>
    </recommendedName>
</protein>
<reference evidence="1 2" key="3">
    <citation type="submission" date="2019-11" db="EMBL/GenBank/DDBJ databases">
        <title>A de novo genome assembly of a pear dwarfing rootstock.</title>
        <authorList>
            <person name="Wang F."/>
            <person name="Wang J."/>
            <person name="Li S."/>
            <person name="Zhang Y."/>
            <person name="Fang M."/>
            <person name="Ma L."/>
            <person name="Zhao Y."/>
            <person name="Jiang S."/>
        </authorList>
    </citation>
    <scope>NUCLEOTIDE SEQUENCE [LARGE SCALE GENOMIC DNA]</scope>
    <source>
        <strain evidence="1">S2</strain>
        <tissue evidence="1">Leaf</tissue>
    </source>
</reference>
<comment type="caution">
    <text evidence="1">The sequence shown here is derived from an EMBL/GenBank/DDBJ whole genome shotgun (WGS) entry which is preliminary data.</text>
</comment>
<reference evidence="2" key="2">
    <citation type="submission" date="2019-10" db="EMBL/GenBank/DDBJ databases">
        <title>A de novo genome assembly of a pear dwarfing rootstock.</title>
        <authorList>
            <person name="Wang F."/>
            <person name="Wang J."/>
            <person name="Li S."/>
            <person name="Zhang Y."/>
            <person name="Fang M."/>
            <person name="Ma L."/>
            <person name="Zhao Y."/>
            <person name="Jiang S."/>
        </authorList>
    </citation>
    <scope>NUCLEOTIDE SEQUENCE [LARGE SCALE GENOMIC DNA]</scope>
</reference>
<proteinExistence type="predicted"/>
<gene>
    <name evidence="1" type="ORF">D8674_033757</name>
</gene>
<dbReference type="EMBL" id="SMOL01000148">
    <property type="protein sequence ID" value="KAB2628962.1"/>
    <property type="molecule type" value="Genomic_DNA"/>
</dbReference>
<dbReference type="OrthoDB" id="2507178at2759"/>
<sequence length="79" mass="9205">MASSAIKGRAWTRKEDEALCRAYKWVSEDSVRGISQTSEGVWTHVSKKYLEFYEGTIPPNPKPRELFFRMEETSLSKFE</sequence>
<reference evidence="1 2" key="1">
    <citation type="submission" date="2019-09" db="EMBL/GenBank/DDBJ databases">
        <authorList>
            <person name="Ou C."/>
        </authorList>
    </citation>
    <scope>NUCLEOTIDE SEQUENCE [LARGE SCALE GENOMIC DNA]</scope>
    <source>
        <strain evidence="1">S2</strain>
        <tissue evidence="1">Leaf</tissue>
    </source>
</reference>
<accession>A0A5N5HS22</accession>
<dbReference type="AlphaFoldDB" id="A0A5N5HS22"/>